<gene>
    <name evidence="2" type="ORF">ACD_71C00097G0005</name>
</gene>
<dbReference type="Gene3D" id="2.40.320.10">
    <property type="entry name" value="Hypothetical Protein Pfu-838710-001"/>
    <property type="match status" value="1"/>
</dbReference>
<dbReference type="Pfam" id="PF01928">
    <property type="entry name" value="CYTH"/>
    <property type="match status" value="1"/>
</dbReference>
<dbReference type="InterPro" id="IPR033469">
    <property type="entry name" value="CYTH-like_dom_sf"/>
</dbReference>
<name>K2A3F1_9BACT</name>
<comment type="caution">
    <text evidence="2">The sequence shown here is derived from an EMBL/GenBank/DDBJ whole genome shotgun (WGS) entry which is preliminary data.</text>
</comment>
<dbReference type="PROSITE" id="PS51707">
    <property type="entry name" value="CYTH"/>
    <property type="match status" value="1"/>
</dbReference>
<reference evidence="2" key="1">
    <citation type="journal article" date="2012" name="Science">
        <title>Fermentation, hydrogen, and sulfur metabolism in multiple uncultivated bacterial phyla.</title>
        <authorList>
            <person name="Wrighton K.C."/>
            <person name="Thomas B.C."/>
            <person name="Sharon I."/>
            <person name="Miller C.S."/>
            <person name="Castelle C.J."/>
            <person name="VerBerkmoes N.C."/>
            <person name="Wilkins M.J."/>
            <person name="Hettich R.L."/>
            <person name="Lipton M.S."/>
            <person name="Williams K.H."/>
            <person name="Long P.E."/>
            <person name="Banfield J.F."/>
        </authorList>
    </citation>
    <scope>NUCLEOTIDE SEQUENCE [LARGE SCALE GENOMIC DNA]</scope>
</reference>
<organism evidence="2">
    <name type="scientific">uncultured bacterium</name>
    <name type="common">gcode 4</name>
    <dbReference type="NCBI Taxonomy" id="1234023"/>
    <lineage>
        <taxon>Bacteria</taxon>
        <taxon>environmental samples</taxon>
    </lineage>
</organism>
<accession>K2A3F1</accession>
<feature type="domain" description="CYTH" evidence="1">
    <location>
        <begin position="2"/>
        <end position="173"/>
    </location>
</feature>
<protein>
    <recommendedName>
        <fullName evidence="1">CYTH domain-containing protein</fullName>
    </recommendedName>
</protein>
<dbReference type="InterPro" id="IPR023577">
    <property type="entry name" value="CYTH_domain"/>
</dbReference>
<proteinExistence type="predicted"/>
<evidence type="ECO:0000259" key="1">
    <source>
        <dbReference type="PROSITE" id="PS51707"/>
    </source>
</evidence>
<sequence>MWKEIEIKFLWINKETIRAQLQKNDFICTIPEFLMRRKTFHPMVTNKNEWFRVRKESNKITMTYKCIHSNDLSGTEEVEIIVDDFEKASEMLIKTGLKNTSTQENMRECWMFGKIEVCIDTWPWLNPYIEIEWPTEEQVKWMVEKLGFNLEEWLYGGSESVYEKELWIHPSVLVKIPEITFKNPPKN</sequence>
<dbReference type="EMBL" id="AMFJ01028828">
    <property type="protein sequence ID" value="EKD44569.1"/>
    <property type="molecule type" value="Genomic_DNA"/>
</dbReference>
<dbReference type="SUPFAM" id="SSF55154">
    <property type="entry name" value="CYTH-like phosphatases"/>
    <property type="match status" value="1"/>
</dbReference>
<evidence type="ECO:0000313" key="2">
    <source>
        <dbReference type="EMBL" id="EKD44569.1"/>
    </source>
</evidence>
<dbReference type="AlphaFoldDB" id="K2A3F1"/>